<gene>
    <name evidence="4" type="ORF">OEA41_008977</name>
</gene>
<evidence type="ECO:0000259" key="3">
    <source>
        <dbReference type="Pfam" id="PF01425"/>
    </source>
</evidence>
<feature type="domain" description="Amidase" evidence="3">
    <location>
        <begin position="3"/>
        <end position="51"/>
    </location>
</feature>
<dbReference type="InterPro" id="IPR036928">
    <property type="entry name" value="AS_sf"/>
</dbReference>
<reference evidence="4" key="1">
    <citation type="submission" date="2022-11" db="EMBL/GenBank/DDBJ databases">
        <title>Chromosomal genome sequence assembly and mating type (MAT) locus characterization of the leprose asexual lichenized fungus Lepraria neglecta (Nyl.) Erichsen.</title>
        <authorList>
            <person name="Allen J.L."/>
            <person name="Pfeffer B."/>
        </authorList>
    </citation>
    <scope>NUCLEOTIDE SEQUENCE</scope>
    <source>
        <strain evidence="4">Allen 5258</strain>
    </source>
</reference>
<dbReference type="Proteomes" id="UP001276659">
    <property type="component" value="Unassembled WGS sequence"/>
</dbReference>
<comment type="caution">
    <text evidence="4">The sequence shown here is derived from an EMBL/GenBank/DDBJ whole genome shotgun (WGS) entry which is preliminary data.</text>
</comment>
<accession>A0AAD9Z2U8</accession>
<comment type="similarity">
    <text evidence="1">Belongs to the amidase family.</text>
</comment>
<protein>
    <recommendedName>
        <fullName evidence="3">Amidase domain-containing protein</fullName>
    </recommendedName>
</protein>
<dbReference type="GO" id="GO:0016787">
    <property type="term" value="F:hydrolase activity"/>
    <property type="evidence" value="ECO:0007669"/>
    <property type="project" value="UniProtKB-KW"/>
</dbReference>
<keyword evidence="5" id="KW-1185">Reference proteome</keyword>
<dbReference type="Pfam" id="PF01425">
    <property type="entry name" value="Amidase"/>
    <property type="match status" value="1"/>
</dbReference>
<name>A0AAD9Z2U8_9LECA</name>
<dbReference type="SUPFAM" id="SSF75304">
    <property type="entry name" value="Amidase signature (AS) enzymes"/>
    <property type="match status" value="1"/>
</dbReference>
<organism evidence="4 5">
    <name type="scientific">Lepraria neglecta</name>
    <dbReference type="NCBI Taxonomy" id="209136"/>
    <lineage>
        <taxon>Eukaryota</taxon>
        <taxon>Fungi</taxon>
        <taxon>Dikarya</taxon>
        <taxon>Ascomycota</taxon>
        <taxon>Pezizomycotina</taxon>
        <taxon>Lecanoromycetes</taxon>
        <taxon>OSLEUM clade</taxon>
        <taxon>Lecanoromycetidae</taxon>
        <taxon>Lecanorales</taxon>
        <taxon>Lecanorineae</taxon>
        <taxon>Stereocaulaceae</taxon>
        <taxon>Lepraria</taxon>
    </lineage>
</organism>
<sequence length="114" mass="12753">MTLRTAEGLDKYFKDDGTVESPLHGLPISFKDQFHVEGYDTMMGYVGWIRTYEGEKDPAKINKVNSQIFKNPGQDTYASSVGVMGTTMDEVKLVMTSILSTQPWIRDPAVISMP</sequence>
<dbReference type="EMBL" id="JASNWA010000009">
    <property type="protein sequence ID" value="KAK3169593.1"/>
    <property type="molecule type" value="Genomic_DNA"/>
</dbReference>
<dbReference type="PANTHER" id="PTHR46072">
    <property type="entry name" value="AMIDASE-RELATED-RELATED"/>
    <property type="match status" value="1"/>
</dbReference>
<keyword evidence="2" id="KW-0378">Hydrolase</keyword>
<evidence type="ECO:0000313" key="5">
    <source>
        <dbReference type="Proteomes" id="UP001276659"/>
    </source>
</evidence>
<evidence type="ECO:0000256" key="1">
    <source>
        <dbReference type="ARBA" id="ARBA00009199"/>
    </source>
</evidence>
<proteinExistence type="inferred from homology"/>
<dbReference type="PANTHER" id="PTHR46072:SF2">
    <property type="entry name" value="AMIDASE (EUROFUNG)"/>
    <property type="match status" value="1"/>
</dbReference>
<evidence type="ECO:0000256" key="2">
    <source>
        <dbReference type="ARBA" id="ARBA00022801"/>
    </source>
</evidence>
<evidence type="ECO:0000313" key="4">
    <source>
        <dbReference type="EMBL" id="KAK3169593.1"/>
    </source>
</evidence>
<dbReference type="AlphaFoldDB" id="A0AAD9Z2U8"/>
<dbReference type="Gene3D" id="3.90.1300.10">
    <property type="entry name" value="Amidase signature (AS) domain"/>
    <property type="match status" value="1"/>
</dbReference>
<dbReference type="InterPro" id="IPR023631">
    <property type="entry name" value="Amidase_dom"/>
</dbReference>